<name>A0A2I0A316_9ASPA</name>
<feature type="signal peptide" evidence="2">
    <location>
        <begin position="1"/>
        <end position="19"/>
    </location>
</feature>
<proteinExistence type="predicted"/>
<protein>
    <submittedName>
        <fullName evidence="4">Putative carboxylesterase 2</fullName>
        <ecNumber evidence="4">4.2.1.105</ecNumber>
    </submittedName>
</protein>
<dbReference type="OrthoDB" id="408631at2759"/>
<dbReference type="InterPro" id="IPR050466">
    <property type="entry name" value="Carboxylest/Gibb_receptor"/>
</dbReference>
<dbReference type="PANTHER" id="PTHR23024">
    <property type="entry name" value="ARYLACETAMIDE DEACETYLASE"/>
    <property type="match status" value="1"/>
</dbReference>
<feature type="active site" evidence="1">
    <location>
        <position position="191"/>
    </location>
</feature>
<evidence type="ECO:0000313" key="5">
    <source>
        <dbReference type="Proteomes" id="UP000236161"/>
    </source>
</evidence>
<organism evidence="4 5">
    <name type="scientific">Apostasia shenzhenica</name>
    <dbReference type="NCBI Taxonomy" id="1088818"/>
    <lineage>
        <taxon>Eukaryota</taxon>
        <taxon>Viridiplantae</taxon>
        <taxon>Streptophyta</taxon>
        <taxon>Embryophyta</taxon>
        <taxon>Tracheophyta</taxon>
        <taxon>Spermatophyta</taxon>
        <taxon>Magnoliopsida</taxon>
        <taxon>Liliopsida</taxon>
        <taxon>Asparagales</taxon>
        <taxon>Orchidaceae</taxon>
        <taxon>Apostasioideae</taxon>
        <taxon>Apostasia</taxon>
    </lineage>
</organism>
<dbReference type="PANTHER" id="PTHR23024:SF577">
    <property type="entry name" value="CARBOXYLESTERASE 2-RELATED"/>
    <property type="match status" value="1"/>
</dbReference>
<dbReference type="Pfam" id="PF07859">
    <property type="entry name" value="Abhydrolase_3"/>
    <property type="match status" value="1"/>
</dbReference>
<feature type="domain" description="Alpha/beta hydrolase fold-3" evidence="3">
    <location>
        <begin position="108"/>
        <end position="322"/>
    </location>
</feature>
<sequence length="345" mass="37648">MGLIQNLLLKFAMFYLSLPLPKDSPANVPSAIDTAGDATDVVFEFLPFIRVYSDGRVERLCGTDSVPPSFDSATSVLSKDVLIDSSIGLATRLYLPTAAPADEKLPILIYFHGGAFLVDSPFSPKYHSHLNSLSSLGPLLAVSVNYSLAPEHPLPAAYDDSWAAIRWVLSRADPWLASRGDFRRVHIAGDSAGANICHQMAVRAREEAGLAAIKGMALVDPYFMGKEPIGTERRDAEFREDMDRIWRFICPSTAGLDDPRINPVSETAPSLAALGCERVLVAVAGNDILWSRGWVYYEKLRSSGWPGSAEIIDTPDAEHDFHIEHPETEKAAALTRSLAAFFASD</sequence>
<dbReference type="InterPro" id="IPR033140">
    <property type="entry name" value="Lipase_GDXG_put_SER_AS"/>
</dbReference>
<accession>A0A2I0A316</accession>
<dbReference type="SUPFAM" id="SSF53474">
    <property type="entry name" value="alpha/beta-Hydrolases"/>
    <property type="match status" value="1"/>
</dbReference>
<dbReference type="PROSITE" id="PS01174">
    <property type="entry name" value="LIPASE_GDXG_SER"/>
    <property type="match status" value="1"/>
</dbReference>
<evidence type="ECO:0000256" key="2">
    <source>
        <dbReference type="SAM" id="SignalP"/>
    </source>
</evidence>
<keyword evidence="2" id="KW-0732">Signal</keyword>
<evidence type="ECO:0000256" key="1">
    <source>
        <dbReference type="PROSITE-ProRule" id="PRU10038"/>
    </source>
</evidence>
<gene>
    <name evidence="4" type="primary">CXE2</name>
    <name evidence="4" type="ORF">AXF42_Ash019251</name>
</gene>
<evidence type="ECO:0000313" key="4">
    <source>
        <dbReference type="EMBL" id="PKA49935.1"/>
    </source>
</evidence>
<feature type="chain" id="PRO_5014117954" evidence="2">
    <location>
        <begin position="20"/>
        <end position="345"/>
    </location>
</feature>
<dbReference type="EMBL" id="KZ452036">
    <property type="protein sequence ID" value="PKA49935.1"/>
    <property type="molecule type" value="Genomic_DNA"/>
</dbReference>
<dbReference type="Proteomes" id="UP000236161">
    <property type="component" value="Unassembled WGS sequence"/>
</dbReference>
<reference evidence="4 5" key="1">
    <citation type="journal article" date="2017" name="Nature">
        <title>The Apostasia genome and the evolution of orchids.</title>
        <authorList>
            <person name="Zhang G.Q."/>
            <person name="Liu K.W."/>
            <person name="Li Z."/>
            <person name="Lohaus R."/>
            <person name="Hsiao Y.Y."/>
            <person name="Niu S.C."/>
            <person name="Wang J.Y."/>
            <person name="Lin Y.C."/>
            <person name="Xu Q."/>
            <person name="Chen L.J."/>
            <person name="Yoshida K."/>
            <person name="Fujiwara S."/>
            <person name="Wang Z.W."/>
            <person name="Zhang Y.Q."/>
            <person name="Mitsuda N."/>
            <person name="Wang M."/>
            <person name="Liu G.H."/>
            <person name="Pecoraro L."/>
            <person name="Huang H.X."/>
            <person name="Xiao X.J."/>
            <person name="Lin M."/>
            <person name="Wu X.Y."/>
            <person name="Wu W.L."/>
            <person name="Chen Y.Y."/>
            <person name="Chang S.B."/>
            <person name="Sakamoto S."/>
            <person name="Ohme-Takagi M."/>
            <person name="Yagi M."/>
            <person name="Zeng S.J."/>
            <person name="Shen C.Y."/>
            <person name="Yeh C.M."/>
            <person name="Luo Y.B."/>
            <person name="Tsai W.C."/>
            <person name="Van de Peer Y."/>
            <person name="Liu Z.J."/>
        </authorList>
    </citation>
    <scope>NUCLEOTIDE SEQUENCE [LARGE SCALE GENOMIC DNA]</scope>
    <source>
        <strain evidence="5">cv. Shenzhen</strain>
        <tissue evidence="4">Stem</tissue>
    </source>
</reference>
<dbReference type="GO" id="GO:0016787">
    <property type="term" value="F:hydrolase activity"/>
    <property type="evidence" value="ECO:0007669"/>
    <property type="project" value="InterPro"/>
</dbReference>
<evidence type="ECO:0000259" key="3">
    <source>
        <dbReference type="Pfam" id="PF07859"/>
    </source>
</evidence>
<dbReference type="InterPro" id="IPR029058">
    <property type="entry name" value="AB_hydrolase_fold"/>
</dbReference>
<dbReference type="EC" id="4.2.1.105" evidence="4"/>
<keyword evidence="4" id="KW-0456">Lyase</keyword>
<dbReference type="GO" id="GO:0033987">
    <property type="term" value="F:2-hydroxyisoflavanone dehydratase activity"/>
    <property type="evidence" value="ECO:0007669"/>
    <property type="project" value="UniProtKB-EC"/>
</dbReference>
<dbReference type="STRING" id="1088818.A0A2I0A316"/>
<keyword evidence="5" id="KW-1185">Reference proteome</keyword>
<dbReference type="InterPro" id="IPR013094">
    <property type="entry name" value="AB_hydrolase_3"/>
</dbReference>
<dbReference type="AlphaFoldDB" id="A0A2I0A316"/>
<dbReference type="Gene3D" id="3.40.50.1820">
    <property type="entry name" value="alpha/beta hydrolase"/>
    <property type="match status" value="1"/>
</dbReference>